<evidence type="ECO:0000313" key="2">
    <source>
        <dbReference type="EMBL" id="PMS20511.1"/>
    </source>
</evidence>
<reference evidence="1 4" key="2">
    <citation type="submission" date="2020-04" db="EMBL/GenBank/DDBJ databases">
        <authorList>
            <person name="De Canck E."/>
        </authorList>
    </citation>
    <scope>NUCLEOTIDE SEQUENCE [LARGE SCALE GENOMIC DNA]</scope>
    <source>
        <strain evidence="1 4">LMG 27174</strain>
    </source>
</reference>
<dbReference type="RefSeq" id="WP_102636476.1">
    <property type="nucleotide sequence ID" value="NZ_CADIJZ010000074.1"/>
</dbReference>
<evidence type="ECO:0000313" key="3">
    <source>
        <dbReference type="Proteomes" id="UP000235659"/>
    </source>
</evidence>
<dbReference type="EMBL" id="CADIJZ010000074">
    <property type="protein sequence ID" value="CAB3744556.1"/>
    <property type="molecule type" value="Genomic_DNA"/>
</dbReference>
<reference evidence="2 3" key="1">
    <citation type="submission" date="2018-01" db="EMBL/GenBank/DDBJ databases">
        <title>Whole genome analyses suggest that Burkholderia sensu lato contains two further novel genera in the rhizoxinica-symbiotica group Mycetohabitans gen. nov., and Trinickia gen. nov.: implications for the evolution of diazotrophy and nodulation in the Burkholderiaceae.</title>
        <authorList>
            <person name="Estrada-de los Santos P."/>
            <person name="Palmer M."/>
            <person name="Chavez-Ramirez B."/>
            <person name="Beukes C."/>
            <person name="Steenkamp E.T."/>
            <person name="Hirsch A.M."/>
            <person name="Manyaka P."/>
            <person name="Maluk M."/>
            <person name="Lafos M."/>
            <person name="Crook M."/>
            <person name="Gross E."/>
            <person name="Simon M.F."/>
            <person name="Bueno dos Reis Junior F."/>
            <person name="Poole P.S."/>
            <person name="Venter S.N."/>
            <person name="James E.K."/>
        </authorList>
    </citation>
    <scope>NUCLEOTIDE SEQUENCE [LARGE SCALE GENOMIC DNA]</scope>
    <source>
        <strain evidence="2 3">WSM 3937</strain>
    </source>
</reference>
<organism evidence="1 4">
    <name type="scientific">Paraburkholderia rhynchosiae</name>
    <dbReference type="NCBI Taxonomy" id="487049"/>
    <lineage>
        <taxon>Bacteria</taxon>
        <taxon>Pseudomonadati</taxon>
        <taxon>Pseudomonadota</taxon>
        <taxon>Betaproteobacteria</taxon>
        <taxon>Burkholderiales</taxon>
        <taxon>Burkholderiaceae</taxon>
        <taxon>Paraburkholderia</taxon>
    </lineage>
</organism>
<dbReference type="InterPro" id="IPR035093">
    <property type="entry name" value="RelE/ParE_toxin_dom_sf"/>
</dbReference>
<accession>A0A2N7VTM7</accession>
<keyword evidence="3" id="KW-1185">Reference proteome</keyword>
<protein>
    <submittedName>
        <fullName evidence="1">Uncharacterized protein</fullName>
    </submittedName>
</protein>
<proteinExistence type="predicted"/>
<dbReference type="OrthoDB" id="9801102at2"/>
<dbReference type="AlphaFoldDB" id="A0A2N7VTM7"/>
<name>A0A2N7VTM7_9BURK</name>
<dbReference type="Gene3D" id="3.30.2310.20">
    <property type="entry name" value="RelE-like"/>
    <property type="match status" value="1"/>
</dbReference>
<gene>
    <name evidence="2" type="ORF">C0Z16_34525</name>
    <name evidence="1" type="ORF">LMG27174_07201</name>
</gene>
<dbReference type="EMBL" id="PNXY01000053">
    <property type="protein sequence ID" value="PMS20511.1"/>
    <property type="molecule type" value="Genomic_DNA"/>
</dbReference>
<dbReference type="Proteomes" id="UP000235659">
    <property type="component" value="Unassembled WGS sequence"/>
</dbReference>
<evidence type="ECO:0000313" key="1">
    <source>
        <dbReference type="EMBL" id="CAB3744556.1"/>
    </source>
</evidence>
<evidence type="ECO:0000313" key="4">
    <source>
        <dbReference type="Proteomes" id="UP000494205"/>
    </source>
</evidence>
<sequence length="110" mass="12768">MPIKLAFKDEKLRKVCERPRSAKLNYGEAVGRAIHCRLADLRAAESALKYVEWGFGKFDESVDDRIVIPIDDQYRMLVEAYRPHADDSEALDWTQVTRVKILEIERTNES</sequence>
<dbReference type="Proteomes" id="UP000494205">
    <property type="component" value="Unassembled WGS sequence"/>
</dbReference>